<evidence type="ECO:0000313" key="3">
    <source>
        <dbReference type="Proteomes" id="UP000003645"/>
    </source>
</evidence>
<dbReference type="Pfam" id="PF10263">
    <property type="entry name" value="SprT-like"/>
    <property type="match status" value="1"/>
</dbReference>
<organism evidence="2 3">
    <name type="scientific">Limosilactobacillus mucosae LM1</name>
    <dbReference type="NCBI Taxonomy" id="1130798"/>
    <lineage>
        <taxon>Bacteria</taxon>
        <taxon>Bacillati</taxon>
        <taxon>Bacillota</taxon>
        <taxon>Bacilli</taxon>
        <taxon>Lactobacillales</taxon>
        <taxon>Lactobacillaceae</taxon>
        <taxon>Limosilactobacillus</taxon>
    </lineage>
</organism>
<name>A0A0D4CN30_LIMMU</name>
<evidence type="ECO:0000313" key="2">
    <source>
        <dbReference type="EMBL" id="AJT51508.1"/>
    </source>
</evidence>
<dbReference type="RefSeq" id="WP_006500510.1">
    <property type="nucleotide sequence ID" value="NZ_CP011013.1"/>
</dbReference>
<dbReference type="AlphaFoldDB" id="A0A0D4CN30"/>
<proteinExistence type="predicted"/>
<dbReference type="HOGENOM" id="CLU_123820_0_0_9"/>
<dbReference type="GO" id="GO:0006950">
    <property type="term" value="P:response to stress"/>
    <property type="evidence" value="ECO:0007669"/>
    <property type="project" value="UniProtKB-ARBA"/>
</dbReference>
<sequence length="149" mass="17858">MTDEELQRLTQIWSLQAFQRPFKHQIWFNRRLKTTGGRYHLKDHHIDINPLMYESFDLANLRGVVLHELCHYHLHLAGHDCHHTSEFKALLKRVGGLRYAPAVRQAEKQFKWIYQCSGCGIRIGRMRRFDVQRFVCRRCGDHFELLTKK</sequence>
<dbReference type="KEGG" id="lmu:LBLM1_09680"/>
<gene>
    <name evidence="2" type="ORF">LBLM1_09680</name>
</gene>
<dbReference type="InterPro" id="IPR035240">
    <property type="entry name" value="SprT_Zn_ribbon"/>
</dbReference>
<dbReference type="Pfam" id="PF17283">
    <property type="entry name" value="Zn_ribbon_SprT"/>
    <property type="match status" value="1"/>
</dbReference>
<evidence type="ECO:0000259" key="1">
    <source>
        <dbReference type="SMART" id="SM00731"/>
    </source>
</evidence>
<dbReference type="EMBL" id="CP011013">
    <property type="protein sequence ID" value="AJT51508.1"/>
    <property type="molecule type" value="Genomic_DNA"/>
</dbReference>
<dbReference type="STRING" id="1130798.LBLM1_09680"/>
<dbReference type="SMART" id="SM00731">
    <property type="entry name" value="SprT"/>
    <property type="match status" value="1"/>
</dbReference>
<keyword evidence="3" id="KW-1185">Reference proteome</keyword>
<dbReference type="Proteomes" id="UP000003645">
    <property type="component" value="Chromosome"/>
</dbReference>
<dbReference type="Gene3D" id="3.30.2010.10">
    <property type="entry name" value="Metalloproteases ('zincins'), catalytic domain"/>
    <property type="match status" value="1"/>
</dbReference>
<feature type="domain" description="SprT-like" evidence="1">
    <location>
        <begin position="4"/>
        <end position="146"/>
    </location>
</feature>
<dbReference type="InterPro" id="IPR006640">
    <property type="entry name" value="SprT-like_domain"/>
</dbReference>
<dbReference type="OrthoDB" id="9799909at2"/>
<dbReference type="NCBIfam" id="NF003339">
    <property type="entry name" value="PRK04351.1"/>
    <property type="match status" value="1"/>
</dbReference>
<accession>A0A0D4CN30</accession>
<protein>
    <submittedName>
        <fullName evidence="2">Protein SprT-like protein</fullName>
    </submittedName>
</protein>
<reference evidence="2 3" key="1">
    <citation type="journal article" date="2012" name="J. Bacteriol.">
        <title>Genome sequence of Lactobacillus mucosae LM1, isolated from piglet feces.</title>
        <authorList>
            <person name="Lee J.H."/>
            <person name="Valeriano V.D."/>
            <person name="Shin Y.R."/>
            <person name="Chae J.P."/>
            <person name="Kim G.B."/>
            <person name="Ham J.S."/>
            <person name="Chun J."/>
            <person name="Kang D.K."/>
        </authorList>
    </citation>
    <scope>NUCLEOTIDE SEQUENCE [LARGE SCALE GENOMIC DNA]</scope>
    <source>
        <strain evidence="2 3">LM1</strain>
    </source>
</reference>